<dbReference type="InterPro" id="IPR012337">
    <property type="entry name" value="RNaseH-like_sf"/>
</dbReference>
<dbReference type="Pfam" id="PF00929">
    <property type="entry name" value="RNase_T"/>
    <property type="match status" value="1"/>
</dbReference>
<dbReference type="InterPro" id="IPR013520">
    <property type="entry name" value="Ribonucl_H"/>
</dbReference>
<organism evidence="2 3">
    <name type="scientific">Winogradskyella thalassocola</name>
    <dbReference type="NCBI Taxonomy" id="262004"/>
    <lineage>
        <taxon>Bacteria</taxon>
        <taxon>Pseudomonadati</taxon>
        <taxon>Bacteroidota</taxon>
        <taxon>Flavobacteriia</taxon>
        <taxon>Flavobacteriales</taxon>
        <taxon>Flavobacteriaceae</taxon>
        <taxon>Winogradskyella</taxon>
    </lineage>
</organism>
<dbReference type="Proteomes" id="UP000199492">
    <property type="component" value="Unassembled WGS sequence"/>
</dbReference>
<dbReference type="SMART" id="SM00479">
    <property type="entry name" value="EXOIII"/>
    <property type="match status" value="1"/>
</dbReference>
<dbReference type="RefSeq" id="WP_092471241.1">
    <property type="nucleotide sequence ID" value="NZ_FNCZ01000018.1"/>
</dbReference>
<dbReference type="PANTHER" id="PTHR30231:SF42">
    <property type="entry name" value="EXONUCLEASE"/>
    <property type="match status" value="1"/>
</dbReference>
<sequence>MDFITIDFETATAQRDSPCEIGLTFVENFEIVKSKSWLIKPMYDEFDYFNILIHGIRPEHVADKPEFNELWTEIKPLIENKFLIAHNAGFDFSVLRRTLEAYNLPFPNLEYSCSYIFSKKVWEGLPAYDLKTLCNHNNISLNHHRAEADSRATAELTIKAFKKNGITSKKDFPEKLRTNIGQLFEGGYKPSETKRIYRAKDLAKIVGDPEKHNKESIFYGKTVVFTGALSSMVRSQAQQTIADIGGINGGGVTKSTDYLVVGQQDYRVVGEDGMSSKQEKAIKYIEQGSEIEILSENEFTRNL</sequence>
<dbReference type="GO" id="GO:0005829">
    <property type="term" value="C:cytosol"/>
    <property type="evidence" value="ECO:0007669"/>
    <property type="project" value="TreeGrafter"/>
</dbReference>
<dbReference type="Gene3D" id="3.40.50.10190">
    <property type="entry name" value="BRCT domain"/>
    <property type="match status" value="1"/>
</dbReference>
<proteinExistence type="predicted"/>
<dbReference type="CDD" id="cd06130">
    <property type="entry name" value="DNA_pol_III_epsilon_like"/>
    <property type="match status" value="1"/>
</dbReference>
<dbReference type="SUPFAM" id="SSF52113">
    <property type="entry name" value="BRCT domain"/>
    <property type="match status" value="1"/>
</dbReference>
<evidence type="ECO:0000259" key="1">
    <source>
        <dbReference type="PROSITE" id="PS50172"/>
    </source>
</evidence>
<dbReference type="Pfam" id="PF00533">
    <property type="entry name" value="BRCT"/>
    <property type="match status" value="1"/>
</dbReference>
<dbReference type="Gene3D" id="3.30.420.10">
    <property type="entry name" value="Ribonuclease H-like superfamily/Ribonuclease H"/>
    <property type="match status" value="1"/>
</dbReference>
<dbReference type="STRING" id="262004.SAMN04489796_11811"/>
<dbReference type="InterPro" id="IPR036397">
    <property type="entry name" value="RNaseH_sf"/>
</dbReference>
<feature type="domain" description="BRCT" evidence="1">
    <location>
        <begin position="213"/>
        <end position="303"/>
    </location>
</feature>
<dbReference type="AlphaFoldDB" id="A0A1G8M8T8"/>
<dbReference type="CDD" id="cd17748">
    <property type="entry name" value="BRCT_DNA_ligase_like"/>
    <property type="match status" value="1"/>
</dbReference>
<gene>
    <name evidence="2" type="ORF">SAMN04489796_11811</name>
</gene>
<evidence type="ECO:0000313" key="3">
    <source>
        <dbReference type="Proteomes" id="UP000199492"/>
    </source>
</evidence>
<evidence type="ECO:0000313" key="2">
    <source>
        <dbReference type="EMBL" id="SDI64273.1"/>
    </source>
</evidence>
<dbReference type="GO" id="GO:0008408">
    <property type="term" value="F:3'-5' exonuclease activity"/>
    <property type="evidence" value="ECO:0007669"/>
    <property type="project" value="TreeGrafter"/>
</dbReference>
<dbReference type="SUPFAM" id="SSF53098">
    <property type="entry name" value="Ribonuclease H-like"/>
    <property type="match status" value="1"/>
</dbReference>
<protein>
    <submittedName>
        <fullName evidence="2">DNA polymerase-3 subunit epsilon</fullName>
    </submittedName>
</protein>
<dbReference type="GO" id="GO:0006259">
    <property type="term" value="P:DNA metabolic process"/>
    <property type="evidence" value="ECO:0007669"/>
    <property type="project" value="UniProtKB-ARBA"/>
</dbReference>
<dbReference type="InterPro" id="IPR001357">
    <property type="entry name" value="BRCT_dom"/>
</dbReference>
<dbReference type="GO" id="GO:0003676">
    <property type="term" value="F:nucleic acid binding"/>
    <property type="evidence" value="ECO:0007669"/>
    <property type="project" value="InterPro"/>
</dbReference>
<dbReference type="PROSITE" id="PS50172">
    <property type="entry name" value="BRCT"/>
    <property type="match status" value="1"/>
</dbReference>
<dbReference type="InterPro" id="IPR036420">
    <property type="entry name" value="BRCT_dom_sf"/>
</dbReference>
<dbReference type="PANTHER" id="PTHR30231">
    <property type="entry name" value="DNA POLYMERASE III SUBUNIT EPSILON"/>
    <property type="match status" value="1"/>
</dbReference>
<dbReference type="EMBL" id="FNCZ01000018">
    <property type="protein sequence ID" value="SDI64273.1"/>
    <property type="molecule type" value="Genomic_DNA"/>
</dbReference>
<reference evidence="3" key="1">
    <citation type="submission" date="2016-10" db="EMBL/GenBank/DDBJ databases">
        <authorList>
            <person name="Varghese N."/>
            <person name="Submissions S."/>
        </authorList>
    </citation>
    <scope>NUCLEOTIDE SEQUENCE [LARGE SCALE GENOMIC DNA]</scope>
    <source>
        <strain evidence="3">DSM 15363</strain>
    </source>
</reference>
<keyword evidence="3" id="KW-1185">Reference proteome</keyword>
<accession>A0A1G8M8T8</accession>
<name>A0A1G8M8T8_9FLAO</name>
<dbReference type="OrthoDB" id="9803913at2"/>